<sequence>MKFSQIALGLVAATAVLADTVPLTGDCQKAFADFEECGNTQAAKYDDFVKIYQSDKCQNLYKDPIAALAKCGELDDETKDKLIADVKFSQAYNILYTAKTEEGKACPLYRNNKAEKVKDTCASKACTTASVDAYKLFVEGKKLNKNKESSIATYEEILKGLQECAPADANANANGDAAANSTTTAGNSTDANGNAAANNGTQVSVNGTDANGNANANANAQASDASALKYTMALVFAAVYLLF</sequence>
<accession>A0A1Y2DGC6</accession>
<comment type="caution">
    <text evidence="3">The sequence shown here is derived from an EMBL/GenBank/DDBJ whole genome shotgun (WGS) entry which is preliminary data.</text>
</comment>
<evidence type="ECO:0000313" key="3">
    <source>
        <dbReference type="EMBL" id="ORY58289.1"/>
    </source>
</evidence>
<keyword evidence="2" id="KW-0732">Signal</keyword>
<protein>
    <submittedName>
        <fullName evidence="3">Uncharacterized protein</fullName>
    </submittedName>
</protein>
<evidence type="ECO:0000313" key="5">
    <source>
        <dbReference type="Proteomes" id="UP000193920"/>
    </source>
</evidence>
<proteinExistence type="predicted"/>
<dbReference type="Proteomes" id="UP000193920">
    <property type="component" value="Unassembled WGS sequence"/>
</dbReference>
<evidence type="ECO:0000313" key="4">
    <source>
        <dbReference type="EMBL" id="ORY58290.1"/>
    </source>
</evidence>
<feature type="chain" id="PRO_5011907716" evidence="2">
    <location>
        <begin position="19"/>
        <end position="243"/>
    </location>
</feature>
<organism evidence="3 5">
    <name type="scientific">Neocallimastix californiae</name>
    <dbReference type="NCBI Taxonomy" id="1754190"/>
    <lineage>
        <taxon>Eukaryota</taxon>
        <taxon>Fungi</taxon>
        <taxon>Fungi incertae sedis</taxon>
        <taxon>Chytridiomycota</taxon>
        <taxon>Chytridiomycota incertae sedis</taxon>
        <taxon>Neocallimastigomycetes</taxon>
        <taxon>Neocallimastigales</taxon>
        <taxon>Neocallimastigaceae</taxon>
        <taxon>Neocallimastix</taxon>
    </lineage>
</organism>
<dbReference type="AlphaFoldDB" id="A0A1Y2DGC6"/>
<evidence type="ECO:0000256" key="1">
    <source>
        <dbReference type="SAM" id="MobiDB-lite"/>
    </source>
</evidence>
<dbReference type="EMBL" id="MCOG01000067">
    <property type="protein sequence ID" value="ORY58289.1"/>
    <property type="molecule type" value="Genomic_DNA"/>
</dbReference>
<dbReference type="EMBL" id="MCOG01000067">
    <property type="protein sequence ID" value="ORY58290.1"/>
    <property type="molecule type" value="Genomic_DNA"/>
</dbReference>
<reference evidence="3 5" key="1">
    <citation type="submission" date="2016-08" db="EMBL/GenBank/DDBJ databases">
        <title>A Parts List for Fungal Cellulosomes Revealed by Comparative Genomics.</title>
        <authorList>
            <consortium name="DOE Joint Genome Institute"/>
            <person name="Haitjema C.H."/>
            <person name="Gilmore S.P."/>
            <person name="Henske J.K."/>
            <person name="Solomon K.V."/>
            <person name="De Groot R."/>
            <person name="Kuo A."/>
            <person name="Mondo S.J."/>
            <person name="Salamov A.A."/>
            <person name="Labutti K."/>
            <person name="Zhao Z."/>
            <person name="Chiniquy J."/>
            <person name="Barry K."/>
            <person name="Brewer H.M."/>
            <person name="Purvine S.O."/>
            <person name="Wright A.T."/>
            <person name="Boxma B."/>
            <person name="Van Alen T."/>
            <person name="Hackstein J.H."/>
            <person name="Baker S.E."/>
            <person name="Grigoriev I.V."/>
            <person name="O'Malley M.A."/>
        </authorList>
    </citation>
    <scope>NUCLEOTIDE SEQUENCE [LARGE SCALE GENOMIC DNA]</scope>
    <source>
        <strain evidence="3 5">G1</strain>
    </source>
</reference>
<evidence type="ECO:0000256" key="2">
    <source>
        <dbReference type="SAM" id="SignalP"/>
    </source>
</evidence>
<gene>
    <name evidence="4" type="ORF">LY90DRAFT_250252</name>
    <name evidence="3" type="ORF">LY90DRAFT_701555</name>
</gene>
<feature type="signal peptide" evidence="2">
    <location>
        <begin position="1"/>
        <end position="18"/>
    </location>
</feature>
<keyword evidence="5" id="KW-1185">Reference proteome</keyword>
<name>A0A1Y2DGC6_9FUNG</name>
<feature type="region of interest" description="Disordered" evidence="1">
    <location>
        <begin position="172"/>
        <end position="210"/>
    </location>
</feature>